<dbReference type="Proteomes" id="UP000027442">
    <property type="component" value="Unassembled WGS sequence"/>
</dbReference>
<sequence length="43" mass="5140">MTNAQDICLQKVFFMRLRYVWHIFNGKTQAFCKQLTINGTLFL</sequence>
<dbReference type="AlphaFoldDB" id="A0A069QTC3"/>
<reference evidence="1 2" key="1">
    <citation type="submission" date="2013-08" db="EMBL/GenBank/DDBJ databases">
        <authorList>
            <person name="Weinstock G."/>
            <person name="Sodergren E."/>
            <person name="Wylie T."/>
            <person name="Fulton L."/>
            <person name="Fulton R."/>
            <person name="Fronick C."/>
            <person name="O'Laughlin M."/>
            <person name="Godfrey J."/>
            <person name="Miner T."/>
            <person name="Herter B."/>
            <person name="Appelbaum E."/>
            <person name="Cordes M."/>
            <person name="Lek S."/>
            <person name="Wollam A."/>
            <person name="Pepin K.H."/>
            <person name="Palsikar V.B."/>
            <person name="Mitreva M."/>
            <person name="Wilson R.K."/>
        </authorList>
    </citation>
    <scope>NUCLEOTIDE SEQUENCE [LARGE SCALE GENOMIC DNA]</scope>
    <source>
        <strain evidence="1 2">ATCC 15930</strain>
    </source>
</reference>
<proteinExistence type="predicted"/>
<evidence type="ECO:0000313" key="1">
    <source>
        <dbReference type="EMBL" id="KDR53086.1"/>
    </source>
</evidence>
<name>A0A069QTC3_HOYLO</name>
<dbReference type="PATRIC" id="fig|1122985.7.peg.839"/>
<keyword evidence="2" id="KW-1185">Reference proteome</keyword>
<protein>
    <submittedName>
        <fullName evidence="1">Uncharacterized protein</fullName>
    </submittedName>
</protein>
<dbReference type="HOGENOM" id="CLU_3237948_0_0_10"/>
<gene>
    <name evidence="1" type="ORF">HMPREF1991_00812</name>
</gene>
<dbReference type="EMBL" id="JNGW01000030">
    <property type="protein sequence ID" value="KDR53086.1"/>
    <property type="molecule type" value="Genomic_DNA"/>
</dbReference>
<organism evidence="1 2">
    <name type="scientific">Hoylesella loescheii DSM 19665 = JCM 12249 = ATCC 15930</name>
    <dbReference type="NCBI Taxonomy" id="1122985"/>
    <lineage>
        <taxon>Bacteria</taxon>
        <taxon>Pseudomonadati</taxon>
        <taxon>Bacteroidota</taxon>
        <taxon>Bacteroidia</taxon>
        <taxon>Bacteroidales</taxon>
        <taxon>Prevotellaceae</taxon>
        <taxon>Hoylesella</taxon>
    </lineage>
</organism>
<evidence type="ECO:0000313" key="2">
    <source>
        <dbReference type="Proteomes" id="UP000027442"/>
    </source>
</evidence>
<comment type="caution">
    <text evidence="1">The sequence shown here is derived from an EMBL/GenBank/DDBJ whole genome shotgun (WGS) entry which is preliminary data.</text>
</comment>
<accession>A0A069QTC3</accession>